<name>C0QMR8_DESAH</name>
<dbReference type="InterPro" id="IPR011989">
    <property type="entry name" value="ARM-like"/>
</dbReference>
<dbReference type="OrthoDB" id="9848571at2"/>
<dbReference type="AlphaFoldDB" id="C0QMR8"/>
<dbReference type="eggNOG" id="COG1413">
    <property type="taxonomic scope" value="Bacteria"/>
</dbReference>
<dbReference type="Proteomes" id="UP000000442">
    <property type="component" value="Plasmid pHRM2a"/>
</dbReference>
<evidence type="ECO:0000313" key="2">
    <source>
        <dbReference type="Proteomes" id="UP000000442"/>
    </source>
</evidence>
<dbReference type="Pfam" id="PF13646">
    <property type="entry name" value="HEAT_2"/>
    <property type="match status" value="1"/>
</dbReference>
<evidence type="ECO:0000313" key="1">
    <source>
        <dbReference type="EMBL" id="ACN18062.1"/>
    </source>
</evidence>
<reference evidence="1 2" key="1">
    <citation type="journal article" date="2009" name="Environ. Microbiol.">
        <title>Genome sequence of Desulfobacterium autotrophicum HRM2, a marine sulfate reducer oxidizing organic carbon completely to carbon dioxide.</title>
        <authorList>
            <person name="Strittmatter A.W."/>
            <person name="Liesegang H."/>
            <person name="Rabus R."/>
            <person name="Decker I."/>
            <person name="Amann J."/>
            <person name="Andres S."/>
            <person name="Henne A."/>
            <person name="Fricke W.F."/>
            <person name="Martinez-Arias R."/>
            <person name="Bartels D."/>
            <person name="Goesmann A."/>
            <person name="Krause L."/>
            <person name="Puehler A."/>
            <person name="Klenk H.P."/>
            <person name="Richter M."/>
            <person name="Schuler M."/>
            <person name="Gloeckner F.O."/>
            <person name="Meyerdierks A."/>
            <person name="Gottschalk G."/>
            <person name="Amann R."/>
        </authorList>
    </citation>
    <scope>NUCLEOTIDE SEQUENCE [LARGE SCALE GENOMIC DNA]</scope>
    <source>
        <strain evidence="2">ATCC 43914 / DSM 3382 / HRM2</strain>
        <plasmid evidence="2">Plasmid pHRM2a</plasmid>
    </source>
</reference>
<gene>
    <name evidence="1" type="ORF">HRM2_p00680</name>
</gene>
<dbReference type="EMBL" id="CP001088">
    <property type="protein sequence ID" value="ACN18062.1"/>
    <property type="molecule type" value="Genomic_DNA"/>
</dbReference>
<keyword evidence="2" id="KW-1185">Reference proteome</keyword>
<dbReference type="KEGG" id="dat:HRM2_p00680"/>
<dbReference type="InterPro" id="IPR016024">
    <property type="entry name" value="ARM-type_fold"/>
</dbReference>
<protein>
    <recommendedName>
        <fullName evidence="3">SHOCT domain-containing protein</fullName>
    </recommendedName>
</protein>
<organism evidence="1 2">
    <name type="scientific">Desulforapulum autotrophicum (strain ATCC 43914 / DSM 3382 / VKM B-1955 / HRM2)</name>
    <name type="common">Desulfobacterium autotrophicum</name>
    <dbReference type="NCBI Taxonomy" id="177437"/>
    <lineage>
        <taxon>Bacteria</taxon>
        <taxon>Pseudomonadati</taxon>
        <taxon>Thermodesulfobacteriota</taxon>
        <taxon>Desulfobacteria</taxon>
        <taxon>Desulfobacterales</taxon>
        <taxon>Desulfobacteraceae</taxon>
        <taxon>Desulforapulum</taxon>
    </lineage>
</organism>
<proteinExistence type="predicted"/>
<sequence length="381" mass="43036">MINKSFYTQRKIKLIISIFLCVTAISTTTGCHQWYTAYEINKGQLRSREILPNLIQALDDPKPRTRRAALQRISRLKLSAQEAIPKVVILAKTDDDEDTRHYAIKVLRLIMPNSPENLKIMEDVAICNSGDLAIEAENTSNSIKRKSSANKLAIAGKINMPDGIEIKLTPEFIFFNGYVTIYPSRSAYMLPIEIYINNQTDAPIKLNSENFTLSDPEGKQRTQLSVTAAIKRQQYDIGAAVLRGIVILGPIPVSKAARANGIISKFCEAKVLTTIEVQPGAQVKKAIFFDCPSRPIQISDWQLDFSYTQKDCNKRTHIHYIFGTGEEITTEDTTSQPHLTNHSPSPTTLEIKLLELNHLKEKKLITEEEYIEKRESLINKF</sequence>
<dbReference type="RefSeq" id="WP_012663351.1">
    <property type="nucleotide sequence ID" value="NC_012109.1"/>
</dbReference>
<keyword evidence="1" id="KW-0614">Plasmid</keyword>
<dbReference type="HOGENOM" id="CLU_725077_0_0_7"/>
<accession>C0QMR8</accession>
<geneLocation type="plasmid" evidence="1 2">
    <name>pHRM2a</name>
</geneLocation>
<dbReference type="PROSITE" id="PS51257">
    <property type="entry name" value="PROKAR_LIPOPROTEIN"/>
    <property type="match status" value="1"/>
</dbReference>
<evidence type="ECO:0008006" key="3">
    <source>
        <dbReference type="Google" id="ProtNLM"/>
    </source>
</evidence>
<dbReference type="Gene3D" id="1.25.10.10">
    <property type="entry name" value="Leucine-rich Repeat Variant"/>
    <property type="match status" value="1"/>
</dbReference>
<dbReference type="SUPFAM" id="SSF48371">
    <property type="entry name" value="ARM repeat"/>
    <property type="match status" value="1"/>
</dbReference>